<feature type="domain" description="YCII-related" evidence="2">
    <location>
        <begin position="7"/>
        <end position="83"/>
    </location>
</feature>
<dbReference type="InterPro" id="IPR011008">
    <property type="entry name" value="Dimeric_a/b-barrel"/>
</dbReference>
<protein>
    <recommendedName>
        <fullName evidence="2">YCII-related domain-containing protein</fullName>
    </recommendedName>
</protein>
<evidence type="ECO:0000256" key="1">
    <source>
        <dbReference type="ARBA" id="ARBA00007689"/>
    </source>
</evidence>
<gene>
    <name evidence="3" type="ORF">D9V37_01680</name>
</gene>
<organism evidence="3 4">
    <name type="scientific">Nocardioides mangrovicus</name>
    <dbReference type="NCBI Taxonomy" id="2478913"/>
    <lineage>
        <taxon>Bacteria</taxon>
        <taxon>Bacillati</taxon>
        <taxon>Actinomycetota</taxon>
        <taxon>Actinomycetes</taxon>
        <taxon>Propionibacteriales</taxon>
        <taxon>Nocardioidaceae</taxon>
        <taxon>Nocardioides</taxon>
    </lineage>
</organism>
<evidence type="ECO:0000259" key="2">
    <source>
        <dbReference type="Pfam" id="PF03795"/>
    </source>
</evidence>
<dbReference type="Pfam" id="PF03795">
    <property type="entry name" value="YCII"/>
    <property type="match status" value="1"/>
</dbReference>
<proteinExistence type="inferred from homology"/>
<evidence type="ECO:0000313" key="4">
    <source>
        <dbReference type="Proteomes" id="UP000281708"/>
    </source>
</evidence>
<name>A0A3L8P6I6_9ACTN</name>
<comment type="similarity">
    <text evidence="1">Belongs to the YciI family.</text>
</comment>
<dbReference type="InterPro" id="IPR005545">
    <property type="entry name" value="YCII"/>
</dbReference>
<dbReference type="OrthoDB" id="6928805at2"/>
<dbReference type="RefSeq" id="WP_121804385.1">
    <property type="nucleotide sequence ID" value="NZ_RDBE01000001.1"/>
</dbReference>
<dbReference type="AlphaFoldDB" id="A0A3L8P6I6"/>
<evidence type="ECO:0000313" key="3">
    <source>
        <dbReference type="EMBL" id="RLV50704.1"/>
    </source>
</evidence>
<accession>A0A3L8P6I6</accession>
<dbReference type="EMBL" id="RDBE01000001">
    <property type="protein sequence ID" value="RLV50704.1"/>
    <property type="molecule type" value="Genomic_DNA"/>
</dbReference>
<dbReference type="SUPFAM" id="SSF54909">
    <property type="entry name" value="Dimeric alpha+beta barrel"/>
    <property type="match status" value="1"/>
</dbReference>
<dbReference type="Gene3D" id="3.30.70.1060">
    <property type="entry name" value="Dimeric alpha+beta barrel"/>
    <property type="match status" value="1"/>
</dbReference>
<comment type="caution">
    <text evidence="3">The sequence shown here is derived from an EMBL/GenBank/DDBJ whole genome shotgun (WGS) entry which is preliminary data.</text>
</comment>
<dbReference type="Proteomes" id="UP000281708">
    <property type="component" value="Unassembled WGS sequence"/>
</dbReference>
<sequence length="96" mass="10465">MAEWVYLLHPPRENFIATLSESEREVFGRHAQYQAELLEAGTLLLSGPTFGPENTGICVFTADDEAAARAVMEADPAVSSGVMRGDLRLMGVLRGR</sequence>
<reference evidence="3 4" key="1">
    <citation type="submission" date="2018-10" db="EMBL/GenBank/DDBJ databases">
        <title>Marmoricola sp. 4Q3S-7 whole genome shotgun sequence.</title>
        <authorList>
            <person name="Li F."/>
        </authorList>
    </citation>
    <scope>NUCLEOTIDE SEQUENCE [LARGE SCALE GENOMIC DNA]</scope>
    <source>
        <strain evidence="3 4">4Q3S-7</strain>
    </source>
</reference>
<keyword evidence="4" id="KW-1185">Reference proteome</keyword>